<dbReference type="Gene3D" id="3.40.50.970">
    <property type="match status" value="2"/>
</dbReference>
<dbReference type="GO" id="GO:0009097">
    <property type="term" value="P:isoleucine biosynthetic process"/>
    <property type="evidence" value="ECO:0007669"/>
    <property type="project" value="TreeGrafter"/>
</dbReference>
<dbReference type="Gene3D" id="3.40.50.1220">
    <property type="entry name" value="TPP-binding domain"/>
    <property type="match status" value="1"/>
</dbReference>
<dbReference type="InterPro" id="IPR045229">
    <property type="entry name" value="TPP_enz"/>
</dbReference>
<feature type="domain" description="Thiamine pyrophosphate enzyme TPP-binding" evidence="5">
    <location>
        <begin position="395"/>
        <end position="543"/>
    </location>
</feature>
<dbReference type="FunFam" id="3.40.50.970:FF:000007">
    <property type="entry name" value="Acetolactate synthase"/>
    <property type="match status" value="1"/>
</dbReference>
<dbReference type="GO" id="GO:0000287">
    <property type="term" value="F:magnesium ion binding"/>
    <property type="evidence" value="ECO:0007669"/>
    <property type="project" value="InterPro"/>
</dbReference>
<dbReference type="PANTHER" id="PTHR18968">
    <property type="entry name" value="THIAMINE PYROPHOSPHATE ENZYMES"/>
    <property type="match status" value="1"/>
</dbReference>
<protein>
    <submittedName>
        <fullName evidence="7">Acetolactate synthase, catabolic</fullName>
    </submittedName>
</protein>
<dbReference type="GO" id="GO:0050660">
    <property type="term" value="F:flavin adenine dinucleotide binding"/>
    <property type="evidence" value="ECO:0007669"/>
    <property type="project" value="TreeGrafter"/>
</dbReference>
<dbReference type="AlphaFoldDB" id="A0A1L6RDA3"/>
<dbReference type="Pfam" id="PF02776">
    <property type="entry name" value="TPP_enzyme_N"/>
    <property type="match status" value="1"/>
</dbReference>
<evidence type="ECO:0000259" key="4">
    <source>
        <dbReference type="Pfam" id="PF00205"/>
    </source>
</evidence>
<keyword evidence="2 3" id="KW-0786">Thiamine pyrophosphate</keyword>
<dbReference type="EMBL" id="CP014332">
    <property type="protein sequence ID" value="APS42460.1"/>
    <property type="molecule type" value="Genomic_DNA"/>
</dbReference>
<organism evidence="7 8">
    <name type="scientific">Weissella jogaejeotgali</name>
    <dbReference type="NCBI Taxonomy" id="1631871"/>
    <lineage>
        <taxon>Bacteria</taxon>
        <taxon>Bacillati</taxon>
        <taxon>Bacillota</taxon>
        <taxon>Bacilli</taxon>
        <taxon>Lactobacillales</taxon>
        <taxon>Lactobacillaceae</taxon>
        <taxon>Weissella</taxon>
    </lineage>
</organism>
<dbReference type="CDD" id="cd07035">
    <property type="entry name" value="TPP_PYR_POX_like"/>
    <property type="match status" value="1"/>
</dbReference>
<dbReference type="Pfam" id="PF02775">
    <property type="entry name" value="TPP_enzyme_C"/>
    <property type="match status" value="1"/>
</dbReference>
<dbReference type="GO" id="GO:0030976">
    <property type="term" value="F:thiamine pyrophosphate binding"/>
    <property type="evidence" value="ECO:0007669"/>
    <property type="project" value="InterPro"/>
</dbReference>
<comment type="similarity">
    <text evidence="1 3">Belongs to the TPP enzyme family.</text>
</comment>
<dbReference type="NCBIfam" id="NF006378">
    <property type="entry name" value="PRK08617.1"/>
    <property type="match status" value="1"/>
</dbReference>
<evidence type="ECO:0000313" key="8">
    <source>
        <dbReference type="Proteomes" id="UP000185473"/>
    </source>
</evidence>
<evidence type="ECO:0000256" key="2">
    <source>
        <dbReference type="ARBA" id="ARBA00023052"/>
    </source>
</evidence>
<evidence type="ECO:0000256" key="3">
    <source>
        <dbReference type="RuleBase" id="RU362132"/>
    </source>
</evidence>
<gene>
    <name evidence="7" type="ORF">FOL01_1601</name>
</gene>
<dbReference type="Proteomes" id="UP000185473">
    <property type="component" value="Chromosome"/>
</dbReference>
<sequence length="562" mass="60851">MSEEKKTGADLVVDSLNNHGVDLVFGIPGAKIDRLFEKLEHPAEGTKAPKLIVTRHEQNAVFMAQAFARITGKTGVVAVTSGPGVGNLASGLMTATAENDPVLAIGGQVQRKDLYRLTHQSTPSATLFAPITNYSVEIQDQNNISEIISNAFAAANGPKPGAAFVSLPQDVDEAEVDMDALPVVKPATYGAAAADDIDWLAEQVKAAKLPVLLVGARGSDDATTDALHTLLEQTTLPVVETYQGAGVISRELEEQTFFGRIGFFRNQVGDRLLAQSDLVITVGYDAIEYEPRNWNKNADLRIVAMDTQAVQIDNHFTPERQLVGTLADTLSALKEQINGYELPSESQAKLAALKADLHAAAEPTYTPAQPDLNHPLSIIKALQAHMTDEMTLTSDIGSHYLWLGRHFKSYVPRHFLISNGMQTLGVGLPWAMAAAMVRPNAKAVSVSGDGGFFFSGMELATAVQLHLNTVHIVWQDNYHYDMVKFQEEVKYNGESAGVKFSDIDIVKFAESAGAKGLRVDKPEQLNAVLDEAFATEGPVVVEIPVDYSHNYELMSQLIDDGE</sequence>
<evidence type="ECO:0000313" key="7">
    <source>
        <dbReference type="EMBL" id="APS42460.1"/>
    </source>
</evidence>
<evidence type="ECO:0000256" key="1">
    <source>
        <dbReference type="ARBA" id="ARBA00007812"/>
    </source>
</evidence>
<name>A0A1L6RDA3_9LACO</name>
<keyword evidence="8" id="KW-1185">Reference proteome</keyword>
<proteinExistence type="inferred from homology"/>
<dbReference type="OrthoDB" id="4494979at2"/>
<dbReference type="SUPFAM" id="SSF52467">
    <property type="entry name" value="DHS-like NAD/FAD-binding domain"/>
    <property type="match status" value="1"/>
</dbReference>
<dbReference type="GO" id="GO:0003984">
    <property type="term" value="F:acetolactate synthase activity"/>
    <property type="evidence" value="ECO:0007669"/>
    <property type="project" value="InterPro"/>
</dbReference>
<reference evidence="7 8" key="1">
    <citation type="submission" date="2016-02" db="EMBL/GenBank/DDBJ databases">
        <title>Complete Genome Sequence of Weissella jogaejeotgali FOL01.</title>
        <authorList>
            <person name="Lee J.-H."/>
            <person name="Ku H.-J."/>
        </authorList>
    </citation>
    <scope>NUCLEOTIDE SEQUENCE [LARGE SCALE GENOMIC DNA]</scope>
    <source>
        <strain evidence="7 8">FOL01</strain>
    </source>
</reference>
<dbReference type="GO" id="GO:0034077">
    <property type="term" value="P:butanediol metabolic process"/>
    <property type="evidence" value="ECO:0007669"/>
    <property type="project" value="InterPro"/>
</dbReference>
<evidence type="ECO:0000259" key="5">
    <source>
        <dbReference type="Pfam" id="PF02775"/>
    </source>
</evidence>
<dbReference type="InterPro" id="IPR029061">
    <property type="entry name" value="THDP-binding"/>
</dbReference>
<dbReference type="NCBIfam" id="TIGR02418">
    <property type="entry name" value="acolac_catab"/>
    <property type="match status" value="1"/>
</dbReference>
<dbReference type="PANTHER" id="PTHR18968:SF129">
    <property type="entry name" value="ACETOLACTATE SYNTHASE"/>
    <property type="match status" value="1"/>
</dbReference>
<feature type="domain" description="Thiamine pyrophosphate enzyme N-terminal TPP-binding" evidence="6">
    <location>
        <begin position="7"/>
        <end position="120"/>
    </location>
</feature>
<dbReference type="InterPro" id="IPR000399">
    <property type="entry name" value="TPP-bd_CS"/>
</dbReference>
<accession>A0A1L6RDA3</accession>
<dbReference type="RefSeq" id="WP_075270202.1">
    <property type="nucleotide sequence ID" value="NZ_CP014332.1"/>
</dbReference>
<dbReference type="GO" id="GO:0009099">
    <property type="term" value="P:L-valine biosynthetic process"/>
    <property type="evidence" value="ECO:0007669"/>
    <property type="project" value="TreeGrafter"/>
</dbReference>
<dbReference type="InterPro" id="IPR011766">
    <property type="entry name" value="TPP_enzyme_TPP-bd"/>
</dbReference>
<feature type="domain" description="Thiamine pyrophosphate enzyme central" evidence="4">
    <location>
        <begin position="197"/>
        <end position="333"/>
    </location>
</feature>
<dbReference type="Pfam" id="PF00205">
    <property type="entry name" value="TPP_enzyme_M"/>
    <property type="match status" value="1"/>
</dbReference>
<dbReference type="InterPro" id="IPR012782">
    <property type="entry name" value="Acetolactate_synth_catblc"/>
</dbReference>
<dbReference type="KEGG" id="wjo:FOL01_1601"/>
<dbReference type="InterPro" id="IPR029035">
    <property type="entry name" value="DHS-like_NAD/FAD-binding_dom"/>
</dbReference>
<evidence type="ECO:0000259" key="6">
    <source>
        <dbReference type="Pfam" id="PF02776"/>
    </source>
</evidence>
<dbReference type="GO" id="GO:0005948">
    <property type="term" value="C:acetolactate synthase complex"/>
    <property type="evidence" value="ECO:0007669"/>
    <property type="project" value="TreeGrafter"/>
</dbReference>
<dbReference type="PROSITE" id="PS00187">
    <property type="entry name" value="TPP_ENZYMES"/>
    <property type="match status" value="1"/>
</dbReference>
<dbReference type="SUPFAM" id="SSF52518">
    <property type="entry name" value="Thiamin diphosphate-binding fold (THDP-binding)"/>
    <property type="match status" value="2"/>
</dbReference>
<dbReference type="STRING" id="1631871.FOL01_1601"/>
<dbReference type="InterPro" id="IPR012001">
    <property type="entry name" value="Thiamin_PyroP_enz_TPP-bd_dom"/>
</dbReference>
<dbReference type="InterPro" id="IPR012000">
    <property type="entry name" value="Thiamin_PyroP_enz_cen_dom"/>
</dbReference>